<sequence>MESRWDTKVSGPKSQDLLLFQNTRIRQESWLWTGEGRCTNVLLEENPVEEAVEDRNRDDEAGEDVEGQFVDTFMPELIQNVTAVEAIAEALKSKNMIHQEAYSEICALPTSEKKMRKLFEAMRSGGRIVKAKFYKLLMENHPHLVAQLAYIV</sequence>
<evidence type="ECO:0000313" key="8">
    <source>
        <dbReference type="Proteomes" id="UP000034805"/>
    </source>
</evidence>
<dbReference type="Gene3D" id="1.10.533.10">
    <property type="entry name" value="Death Domain, Fas"/>
    <property type="match status" value="1"/>
</dbReference>
<keyword evidence="5" id="KW-0395">Inflammatory response</keyword>
<keyword evidence="4" id="KW-0391">Immunity</keyword>
<dbReference type="CDD" id="cd08330">
    <property type="entry name" value="CARD_ASC_NALP1"/>
    <property type="match status" value="1"/>
</dbReference>
<feature type="domain" description="CARD" evidence="6">
    <location>
        <begin position="62"/>
        <end position="152"/>
    </location>
</feature>
<dbReference type="Proteomes" id="UP000034805">
    <property type="component" value="Unassembled WGS sequence"/>
</dbReference>
<dbReference type="GO" id="GO:0006954">
    <property type="term" value="P:inflammatory response"/>
    <property type="evidence" value="ECO:0007669"/>
    <property type="project" value="UniProtKB-KW"/>
</dbReference>
<dbReference type="SUPFAM" id="SSF47986">
    <property type="entry name" value="DEATH domain"/>
    <property type="match status" value="1"/>
</dbReference>
<evidence type="ECO:0000256" key="4">
    <source>
        <dbReference type="ARBA" id="ARBA00022859"/>
    </source>
</evidence>
<dbReference type="Pfam" id="PF00619">
    <property type="entry name" value="CARD"/>
    <property type="match status" value="1"/>
</dbReference>
<evidence type="ECO:0000259" key="6">
    <source>
        <dbReference type="PROSITE" id="PS50209"/>
    </source>
</evidence>
<dbReference type="AlphaFoldDB" id="A0A0P7V9L9"/>
<keyword evidence="3" id="KW-0399">Innate immunity</keyword>
<dbReference type="GO" id="GO:0045087">
    <property type="term" value="P:innate immune response"/>
    <property type="evidence" value="ECO:0007669"/>
    <property type="project" value="UniProtKB-KW"/>
</dbReference>
<dbReference type="PANTHER" id="PTHR46985:SF2">
    <property type="entry name" value="APOPTOSIS-ASSOCIATED SPECK-LIKE PROTEIN CONTAINING A CARD"/>
    <property type="match status" value="1"/>
</dbReference>
<name>A0A0P7V9L9_SCLFO</name>
<comment type="caution">
    <text evidence="7">The sequence shown here is derived from an EMBL/GenBank/DDBJ whole genome shotgun (WGS) entry which is preliminary data.</text>
</comment>
<comment type="subcellular location">
    <subcellularLocation>
        <location evidence="1">Cytoplasm</location>
        <location evidence="1">Cytosol</location>
    </subcellularLocation>
</comment>
<evidence type="ECO:0000256" key="2">
    <source>
        <dbReference type="ARBA" id="ARBA00022490"/>
    </source>
</evidence>
<organism evidence="7 8">
    <name type="scientific">Scleropages formosus</name>
    <name type="common">Asian bonytongue</name>
    <name type="synonym">Osteoglossum formosum</name>
    <dbReference type="NCBI Taxonomy" id="113540"/>
    <lineage>
        <taxon>Eukaryota</taxon>
        <taxon>Metazoa</taxon>
        <taxon>Chordata</taxon>
        <taxon>Craniata</taxon>
        <taxon>Vertebrata</taxon>
        <taxon>Euteleostomi</taxon>
        <taxon>Actinopterygii</taxon>
        <taxon>Neopterygii</taxon>
        <taxon>Teleostei</taxon>
        <taxon>Osteoglossocephala</taxon>
        <taxon>Osteoglossomorpha</taxon>
        <taxon>Osteoglossiformes</taxon>
        <taxon>Osteoglossidae</taxon>
        <taxon>Scleropages</taxon>
    </lineage>
</organism>
<evidence type="ECO:0000256" key="5">
    <source>
        <dbReference type="ARBA" id="ARBA00023198"/>
    </source>
</evidence>
<dbReference type="PROSITE" id="PS50209">
    <property type="entry name" value="CARD"/>
    <property type="match status" value="1"/>
</dbReference>
<dbReference type="EMBL" id="JARO02002842">
    <property type="protein sequence ID" value="KPP71804.1"/>
    <property type="molecule type" value="Genomic_DNA"/>
</dbReference>
<keyword evidence="2" id="KW-0963">Cytoplasm</keyword>
<dbReference type="FunFam" id="1.10.533.10:FF:000013">
    <property type="entry name" value="Apoptosis-associated speck-like protein containing a CARD"/>
    <property type="match status" value="1"/>
</dbReference>
<dbReference type="InterPro" id="IPR033516">
    <property type="entry name" value="CARD8/ASC/NALP1_CARD"/>
</dbReference>
<evidence type="ECO:0000313" key="7">
    <source>
        <dbReference type="EMBL" id="KPP71804.1"/>
    </source>
</evidence>
<evidence type="ECO:0000256" key="3">
    <source>
        <dbReference type="ARBA" id="ARBA00022588"/>
    </source>
</evidence>
<protein>
    <recommendedName>
        <fullName evidence="6">CARD domain-containing protein</fullName>
    </recommendedName>
</protein>
<proteinExistence type="predicted"/>
<dbReference type="GO" id="GO:0005829">
    <property type="term" value="C:cytosol"/>
    <property type="evidence" value="ECO:0007669"/>
    <property type="project" value="UniProtKB-SubCell"/>
</dbReference>
<dbReference type="InterPro" id="IPR051249">
    <property type="entry name" value="NLRP_Inflammasome"/>
</dbReference>
<dbReference type="GO" id="GO:0042981">
    <property type="term" value="P:regulation of apoptotic process"/>
    <property type="evidence" value="ECO:0007669"/>
    <property type="project" value="InterPro"/>
</dbReference>
<dbReference type="InterPro" id="IPR001315">
    <property type="entry name" value="CARD"/>
</dbReference>
<dbReference type="InterPro" id="IPR011029">
    <property type="entry name" value="DEATH-like_dom_sf"/>
</dbReference>
<evidence type="ECO:0000256" key="1">
    <source>
        <dbReference type="ARBA" id="ARBA00004514"/>
    </source>
</evidence>
<accession>A0A0P7V9L9</accession>
<gene>
    <name evidence="7" type="ORF">Z043_109251</name>
</gene>
<dbReference type="PANTHER" id="PTHR46985">
    <property type="entry name" value="NACHT, LRR AND PYD DOMAINS-CONTAINING PROTEIN 1"/>
    <property type="match status" value="1"/>
</dbReference>
<reference evidence="7 8" key="1">
    <citation type="submission" date="2015-08" db="EMBL/GenBank/DDBJ databases">
        <title>The genome of the Asian arowana (Scleropages formosus).</title>
        <authorList>
            <person name="Tan M.H."/>
            <person name="Gan H.M."/>
            <person name="Croft L.J."/>
            <person name="Austin C.M."/>
        </authorList>
    </citation>
    <scope>NUCLEOTIDE SEQUENCE [LARGE SCALE GENOMIC DNA]</scope>
    <source>
        <strain evidence="7">Aro1</strain>
    </source>
</reference>